<reference evidence="1" key="1">
    <citation type="submission" date="2020-08" db="EMBL/GenBank/DDBJ databases">
        <title>Multicomponent nature underlies the extraordinary mechanical properties of spider dragline silk.</title>
        <authorList>
            <person name="Kono N."/>
            <person name="Nakamura H."/>
            <person name="Mori M."/>
            <person name="Yoshida Y."/>
            <person name="Ohtoshi R."/>
            <person name="Malay A.D."/>
            <person name="Moran D.A.P."/>
            <person name="Tomita M."/>
            <person name="Numata K."/>
            <person name="Arakawa K."/>
        </authorList>
    </citation>
    <scope>NUCLEOTIDE SEQUENCE</scope>
</reference>
<gene>
    <name evidence="1" type="primary">ALC57_05371</name>
    <name evidence="1" type="ORF">NPIL_46421</name>
</gene>
<dbReference type="Proteomes" id="UP000887013">
    <property type="component" value="Unassembled WGS sequence"/>
</dbReference>
<protein>
    <submittedName>
        <fullName evidence="1">Uncharacterized protein</fullName>
    </submittedName>
</protein>
<proteinExistence type="predicted"/>
<dbReference type="EMBL" id="BMAW01049737">
    <property type="protein sequence ID" value="GFS72257.1"/>
    <property type="molecule type" value="Genomic_DNA"/>
</dbReference>
<organism evidence="1 2">
    <name type="scientific">Nephila pilipes</name>
    <name type="common">Giant wood spider</name>
    <name type="synonym">Nephila maculata</name>
    <dbReference type="NCBI Taxonomy" id="299642"/>
    <lineage>
        <taxon>Eukaryota</taxon>
        <taxon>Metazoa</taxon>
        <taxon>Ecdysozoa</taxon>
        <taxon>Arthropoda</taxon>
        <taxon>Chelicerata</taxon>
        <taxon>Arachnida</taxon>
        <taxon>Araneae</taxon>
        <taxon>Araneomorphae</taxon>
        <taxon>Entelegynae</taxon>
        <taxon>Araneoidea</taxon>
        <taxon>Nephilidae</taxon>
        <taxon>Nephila</taxon>
    </lineage>
</organism>
<keyword evidence="2" id="KW-1185">Reference proteome</keyword>
<name>A0A8X6MQE5_NEPPI</name>
<evidence type="ECO:0000313" key="1">
    <source>
        <dbReference type="EMBL" id="GFS72257.1"/>
    </source>
</evidence>
<comment type="caution">
    <text evidence="1">The sequence shown here is derived from an EMBL/GenBank/DDBJ whole genome shotgun (WGS) entry which is preliminary data.</text>
</comment>
<dbReference type="OrthoDB" id="6435947at2759"/>
<sequence length="190" mass="21952">MKIFGRNRVKDKYSYNRSINTSCSRTPVRPDVPSVTELLTSTDYLCIFFQNKNHSSENCNVLNVTERKELCKRHGLVTGHLLIVDNEGRYEVQLPWGADHIILNSNENICKELLKSTTKKLLQKNKFDDYESVFNQWIDDGVTEDVPFNEIEEKSHYLTHRGVFKELSATKVPPVLDASCRVQNSFIILK</sequence>
<evidence type="ECO:0000313" key="2">
    <source>
        <dbReference type="Proteomes" id="UP000887013"/>
    </source>
</evidence>
<dbReference type="AlphaFoldDB" id="A0A8X6MQE5"/>
<accession>A0A8X6MQE5</accession>